<keyword evidence="5" id="KW-1185">Reference proteome</keyword>
<accession>A0A166SVA3</accession>
<sequence length="242" mass="28853">METTHRLSSFEYKVIKKDIKNITIKINGKGEVYVIAPLNVSYPSIEKIVENKMEWIQENVEVTKNRIYNMKSMGLLDGKKLLWIGNFLKIEMQQADIKKCYVEIAEDKIIVYGKAVLLKNEENIKKSICEFYKQRAKVIFRERVDIYHKNLNVYPKKITIRCQKTRWGSCSSNGNISFNYKILMAPMEVIDYVVVHELCHLVYMDHSRDYWRLVESIIPQYKNRRKWLKCNGYMLNFPEKYI</sequence>
<dbReference type="EMBL" id="LITQ01000017">
    <property type="protein sequence ID" value="OAA92813.1"/>
    <property type="molecule type" value="Genomic_DNA"/>
</dbReference>
<comment type="caution">
    <text evidence="2">The sequence shown here is derived from an EMBL/GenBank/DDBJ whole genome shotgun (WGS) entry which is preliminary data.</text>
</comment>
<reference evidence="3 5" key="2">
    <citation type="journal article" date="2016" name="Front. Microbiol.">
        <title>Industrial Acetogenic Biocatalysts: A Comparative Metabolic and Genomic Analysis.</title>
        <authorList>
            <person name="Bengelsdorf F."/>
            <person name="Poehlein A."/>
            <person name="Sonja S."/>
            <person name="Erz C."/>
            <person name="Hummel T."/>
            <person name="Hoffmeister S."/>
            <person name="Daniel R."/>
            <person name="Durre P."/>
        </authorList>
    </citation>
    <scope>NUCLEOTIDE SEQUENCE [LARGE SCALE GENOMIC DNA]</scope>
    <source>
        <strain evidence="3 5">PTA-10522</strain>
    </source>
</reference>
<evidence type="ECO:0000313" key="4">
    <source>
        <dbReference type="Proteomes" id="UP000077384"/>
    </source>
</evidence>
<reference evidence="2 4" key="1">
    <citation type="journal article" date="2015" name="Biotechnol. Bioeng.">
        <title>Genome sequence and phenotypic characterization of Caulobacter segnis.</title>
        <authorList>
            <person name="Patel S."/>
            <person name="Fletcher B."/>
            <person name="Scott D.C."/>
            <person name="Ely B."/>
        </authorList>
    </citation>
    <scope>NUCLEOTIDE SEQUENCE [LARGE SCALE GENOMIC DNA]</scope>
    <source>
        <strain evidence="2 4">PS02</strain>
    </source>
</reference>
<evidence type="ECO:0000259" key="1">
    <source>
        <dbReference type="Pfam" id="PF01863"/>
    </source>
</evidence>
<dbReference type="AlphaFoldDB" id="A0A166SVA3"/>
<dbReference type="EMBL" id="LROR01000061">
    <property type="protein sequence ID" value="OBR92142.1"/>
    <property type="molecule type" value="Genomic_DNA"/>
</dbReference>
<organism evidence="2 4">
    <name type="scientific">Clostridium coskatii</name>
    <dbReference type="NCBI Taxonomy" id="1705578"/>
    <lineage>
        <taxon>Bacteria</taxon>
        <taxon>Bacillati</taxon>
        <taxon>Bacillota</taxon>
        <taxon>Clostridia</taxon>
        <taxon>Eubacteriales</taxon>
        <taxon>Clostridiaceae</taxon>
        <taxon>Clostridium</taxon>
    </lineage>
</organism>
<evidence type="ECO:0000313" key="2">
    <source>
        <dbReference type="EMBL" id="OAA92813.1"/>
    </source>
</evidence>
<dbReference type="Pfam" id="PF01863">
    <property type="entry name" value="YgjP-like"/>
    <property type="match status" value="1"/>
</dbReference>
<dbReference type="PATRIC" id="fig|1705578.3.peg.1082"/>
<protein>
    <submittedName>
        <fullName evidence="2">WLM domain protein</fullName>
    </submittedName>
</protein>
<dbReference type="Gene3D" id="3.30.2010.10">
    <property type="entry name" value="Metalloproteases ('zincins'), catalytic domain"/>
    <property type="match status" value="1"/>
</dbReference>
<dbReference type="RefSeq" id="WP_013237287.1">
    <property type="nucleotide sequence ID" value="NZ_LITQ01000017.1"/>
</dbReference>
<proteinExistence type="predicted"/>
<dbReference type="PANTHER" id="PTHR30399">
    <property type="entry name" value="UNCHARACTERIZED PROTEIN YGJP"/>
    <property type="match status" value="1"/>
</dbReference>
<evidence type="ECO:0000313" key="3">
    <source>
        <dbReference type="EMBL" id="OBR92142.1"/>
    </source>
</evidence>
<dbReference type="InterPro" id="IPR002725">
    <property type="entry name" value="YgjP-like_metallopeptidase"/>
</dbReference>
<gene>
    <name evidence="3" type="ORF">CLCOS_31370</name>
    <name evidence="2" type="ORF">WX73_00697</name>
</gene>
<dbReference type="PANTHER" id="PTHR30399:SF1">
    <property type="entry name" value="UTP PYROPHOSPHATASE"/>
    <property type="match status" value="1"/>
</dbReference>
<evidence type="ECO:0000313" key="5">
    <source>
        <dbReference type="Proteomes" id="UP000093694"/>
    </source>
</evidence>
<dbReference type="CDD" id="cd07344">
    <property type="entry name" value="M48_yhfN_like"/>
    <property type="match status" value="1"/>
</dbReference>
<dbReference type="Proteomes" id="UP000093694">
    <property type="component" value="Unassembled WGS sequence"/>
</dbReference>
<name>A0A166SVA3_9CLOT</name>
<feature type="domain" description="YgjP-like metallopeptidase" evidence="1">
    <location>
        <begin position="20"/>
        <end position="229"/>
    </location>
</feature>
<dbReference type="InterPro" id="IPR053136">
    <property type="entry name" value="UTP_pyrophosphatase-like"/>
</dbReference>
<dbReference type="Proteomes" id="UP000077384">
    <property type="component" value="Unassembled WGS sequence"/>
</dbReference>